<accession>A0A1C7Z7K0</accession>
<reference evidence="2 3" key="1">
    <citation type="submission" date="2015-07" db="EMBL/GenBank/DDBJ databases">
        <title>Draft genome sequence of a diazotrophic, plant growth-promoting rhizobacterium of the Pseudomonas syringae complex.</title>
        <authorList>
            <person name="Patten C.L."/>
            <person name="Jeong H."/>
        </authorList>
    </citation>
    <scope>NUCLEOTIDE SEQUENCE [LARGE SCALE GENOMIC DNA]</scope>
    <source>
        <strain evidence="2 3">GR12-2</strain>
    </source>
</reference>
<dbReference type="RefSeq" id="WP_065834052.1">
    <property type="nucleotide sequence ID" value="NZ_LGSI01000049.1"/>
</dbReference>
<gene>
    <name evidence="2" type="ORF">AFK24_15580</name>
</gene>
<dbReference type="Proteomes" id="UP000093104">
    <property type="component" value="Unassembled WGS sequence"/>
</dbReference>
<proteinExistence type="predicted"/>
<protein>
    <submittedName>
        <fullName evidence="2">Uncharacterized protein</fullName>
    </submittedName>
</protein>
<sequence length="218" mass="23701">MPSQFPRSPRLRKGGLAAYRPPALVPTIIVFQYNPDEVSRSLTARGSQGSGARGESQRASGPPDETLTFTVEIDATDQLEFPTDNATTARMGLHPVIAALEMLLYPAFPLVVMNEALALAGMAFVAAEQAPLTLLIWGERRVLPVRVESLTIKEQAFDTALNPIRIAADLSLRVQTYRDLEITNPAYWVYMAGYAQKEVLATANTFGNASAIADLLPL</sequence>
<evidence type="ECO:0000256" key="1">
    <source>
        <dbReference type="SAM" id="MobiDB-lite"/>
    </source>
</evidence>
<feature type="region of interest" description="Disordered" evidence="1">
    <location>
        <begin position="41"/>
        <end position="64"/>
    </location>
</feature>
<dbReference type="EMBL" id="LGSI01000049">
    <property type="protein sequence ID" value="OCR24175.1"/>
    <property type="molecule type" value="Genomic_DNA"/>
</dbReference>
<evidence type="ECO:0000313" key="2">
    <source>
        <dbReference type="EMBL" id="OCR24175.1"/>
    </source>
</evidence>
<dbReference type="AlphaFoldDB" id="A0A1C7Z7K0"/>
<comment type="caution">
    <text evidence="2">The sequence shown here is derived from an EMBL/GenBank/DDBJ whole genome shotgun (WGS) entry which is preliminary data.</text>
</comment>
<name>A0A1C7Z7K0_PSESX</name>
<evidence type="ECO:0000313" key="3">
    <source>
        <dbReference type="Proteomes" id="UP000093104"/>
    </source>
</evidence>
<organism evidence="2 3">
    <name type="scientific">Pseudomonas syringae</name>
    <dbReference type="NCBI Taxonomy" id="317"/>
    <lineage>
        <taxon>Bacteria</taxon>
        <taxon>Pseudomonadati</taxon>
        <taxon>Pseudomonadota</taxon>
        <taxon>Gammaproteobacteria</taxon>
        <taxon>Pseudomonadales</taxon>
        <taxon>Pseudomonadaceae</taxon>
        <taxon>Pseudomonas</taxon>
    </lineage>
</organism>